<keyword evidence="1" id="KW-0175">Coiled coil</keyword>
<reference evidence="3 4" key="1">
    <citation type="journal article" date="2019" name="Sci. Rep.">
        <title>Orb-weaving spider Araneus ventricosus genome elucidates the spidroin gene catalogue.</title>
        <authorList>
            <person name="Kono N."/>
            <person name="Nakamura H."/>
            <person name="Ohtoshi R."/>
            <person name="Moran D.A.P."/>
            <person name="Shinohara A."/>
            <person name="Yoshida Y."/>
            <person name="Fujiwara M."/>
            <person name="Mori M."/>
            <person name="Tomita M."/>
            <person name="Arakawa K."/>
        </authorList>
    </citation>
    <scope>NUCLEOTIDE SEQUENCE [LARGE SCALE GENOMIC DNA]</scope>
</reference>
<accession>A0A4Y2F009</accession>
<dbReference type="InterPro" id="IPR043502">
    <property type="entry name" value="DNA/RNA_pol_sf"/>
</dbReference>
<dbReference type="PANTHER" id="PTHR47331">
    <property type="entry name" value="PHD-TYPE DOMAIN-CONTAINING PROTEIN"/>
    <property type="match status" value="1"/>
</dbReference>
<dbReference type="AlphaFoldDB" id="A0A4Y2F009"/>
<protein>
    <recommendedName>
        <fullName evidence="5">Reverse transcriptase domain-containing protein</fullName>
    </recommendedName>
</protein>
<dbReference type="Pfam" id="PF05380">
    <property type="entry name" value="Peptidase_A17"/>
    <property type="match status" value="1"/>
</dbReference>
<keyword evidence="4" id="KW-1185">Reference proteome</keyword>
<evidence type="ECO:0008006" key="5">
    <source>
        <dbReference type="Google" id="ProtNLM"/>
    </source>
</evidence>
<sequence>MGAIEKFKSKRKVLRTASTKLVNQITLLLESYDIKKEKDRKKLSEYLLNVEDKLKELKTLNKEIEELITDKAVFEADIETSFEYEEKLNDLKFQIKSKIDNFKIEQQPVTAPSVNIPANNAETKRPATSISLPKLRIPTFSGDASTFLEFINSFSNAIDSNESLNNVEKFIYLKSFLSGEAYKSVSGFSLTEENYKSCLVLLKDRYGRQDHLIGHFINKLLEIEPVKSSFNLRGLRKSHDESEISIRNLNSMGIDSKNYAHLLIPILLKQLPHDLVIEYHRKRDSGKTGDVHELIKFIKFEIESRESANIVTCHTHKVSESRQFSRNSSYHGQPKIKPNAPSSAALNTVVKNVCIFCNCDTHPALKCNFLTNEQKRYKLKKEGLYYRCMMHKHLMSKCQVKISPCETCQSSQHNFLFCPKNKAKSSPLDEPKSETEPHREVLRDSSSSTKTRIVYDASSKSGTNASLNECLVSGENLNPNLIDVILKFREHKIAFCGDIARAFLQIEVTKSDRNYLCFLHYKNCDKTLPVTMYHFNRHCFGVTCSPFVLAATIKTHIKKYKEKHSLAYEILNESLYVDDLFYGSSTIQDAFTLSSDAVSILKDANMNMRKFDTNSKELKNVWLNSNSDIETNEHSDNHLKVLGLVWNNLDDALGIDLHSLLSNLNENECTKRNVLHTAAKLFDPSGFISPFLIRIKCLLQELWQLGIGWDEVFTGQIKENFQNWCKEIKDLQNLKIPRYYFPDQIVIDNQDIQLHVFSDASLKSFGDVAYLRYKTSKGKFQTSFVISKSRVAPIKKLTLPRLELMGAIIASRIVKHLEGIFKDIKKVFCWSDSTIVLHWIKGSASKYKQFVANRVIEIQETTDPISWRHCSGKHNPADLLTRGLASRDLITFIKW</sequence>
<evidence type="ECO:0000256" key="1">
    <source>
        <dbReference type="SAM" id="Coils"/>
    </source>
</evidence>
<feature type="coiled-coil region" evidence="1">
    <location>
        <begin position="40"/>
        <end position="77"/>
    </location>
</feature>
<name>A0A4Y2F009_ARAVE</name>
<comment type="caution">
    <text evidence="3">The sequence shown here is derived from an EMBL/GenBank/DDBJ whole genome shotgun (WGS) entry which is preliminary data.</text>
</comment>
<dbReference type="EMBL" id="BGPR01000770">
    <property type="protein sequence ID" value="GBM34823.1"/>
    <property type="molecule type" value="Genomic_DNA"/>
</dbReference>
<dbReference type="Gene3D" id="3.30.70.270">
    <property type="match status" value="1"/>
</dbReference>
<proteinExistence type="predicted"/>
<evidence type="ECO:0000256" key="2">
    <source>
        <dbReference type="SAM" id="MobiDB-lite"/>
    </source>
</evidence>
<dbReference type="GO" id="GO:0071897">
    <property type="term" value="P:DNA biosynthetic process"/>
    <property type="evidence" value="ECO:0007669"/>
    <property type="project" value="UniProtKB-ARBA"/>
</dbReference>
<dbReference type="Proteomes" id="UP000499080">
    <property type="component" value="Unassembled WGS sequence"/>
</dbReference>
<gene>
    <name evidence="3" type="ORF">AVEN_208029_1</name>
</gene>
<dbReference type="InterPro" id="IPR008042">
    <property type="entry name" value="Retrotrans_Pao"/>
</dbReference>
<dbReference type="SUPFAM" id="SSF56672">
    <property type="entry name" value="DNA/RNA polymerases"/>
    <property type="match status" value="1"/>
</dbReference>
<evidence type="ECO:0000313" key="4">
    <source>
        <dbReference type="Proteomes" id="UP000499080"/>
    </source>
</evidence>
<organism evidence="3 4">
    <name type="scientific">Araneus ventricosus</name>
    <name type="common">Orbweaver spider</name>
    <name type="synonym">Epeira ventricosa</name>
    <dbReference type="NCBI Taxonomy" id="182803"/>
    <lineage>
        <taxon>Eukaryota</taxon>
        <taxon>Metazoa</taxon>
        <taxon>Ecdysozoa</taxon>
        <taxon>Arthropoda</taxon>
        <taxon>Chelicerata</taxon>
        <taxon>Arachnida</taxon>
        <taxon>Araneae</taxon>
        <taxon>Araneomorphae</taxon>
        <taxon>Entelegynae</taxon>
        <taxon>Araneoidea</taxon>
        <taxon>Araneidae</taxon>
        <taxon>Araneus</taxon>
    </lineage>
</organism>
<feature type="compositionally biased region" description="Basic and acidic residues" evidence="2">
    <location>
        <begin position="427"/>
        <end position="443"/>
    </location>
</feature>
<dbReference type="Gene3D" id="3.10.10.10">
    <property type="entry name" value="HIV Type 1 Reverse Transcriptase, subunit A, domain 1"/>
    <property type="match status" value="1"/>
</dbReference>
<dbReference type="InterPro" id="IPR043128">
    <property type="entry name" value="Rev_trsase/Diguanyl_cyclase"/>
</dbReference>
<feature type="region of interest" description="Disordered" evidence="2">
    <location>
        <begin position="423"/>
        <end position="447"/>
    </location>
</feature>
<dbReference type="OrthoDB" id="5989988at2759"/>
<dbReference type="PANTHER" id="PTHR47331:SF5">
    <property type="entry name" value="RIBONUCLEASE H"/>
    <property type="match status" value="1"/>
</dbReference>
<evidence type="ECO:0000313" key="3">
    <source>
        <dbReference type="EMBL" id="GBM34823.1"/>
    </source>
</evidence>
<dbReference type="Pfam" id="PF03564">
    <property type="entry name" value="DUF1759"/>
    <property type="match status" value="1"/>
</dbReference>
<dbReference type="InterPro" id="IPR005312">
    <property type="entry name" value="DUF1759"/>
</dbReference>